<evidence type="ECO:0000313" key="3">
    <source>
        <dbReference type="Proteomes" id="UP001328107"/>
    </source>
</evidence>
<accession>A0AAN5HXL3</accession>
<keyword evidence="1" id="KW-0472">Membrane</keyword>
<dbReference type="PANTHER" id="PTHR45830:SF15">
    <property type="entry name" value="SERPENTINE RECEPTOR, CLASS I"/>
    <property type="match status" value="1"/>
</dbReference>
<feature type="non-terminal residue" evidence="2">
    <location>
        <position position="1"/>
    </location>
</feature>
<dbReference type="PANTHER" id="PTHR45830">
    <property type="entry name" value="SERPENTINE RECEPTOR, CLASS I"/>
    <property type="match status" value="1"/>
</dbReference>
<evidence type="ECO:0000256" key="1">
    <source>
        <dbReference type="SAM" id="Phobius"/>
    </source>
</evidence>
<keyword evidence="3" id="KW-1185">Reference proteome</keyword>
<dbReference type="EMBL" id="BTRK01000004">
    <property type="protein sequence ID" value="GMR44938.1"/>
    <property type="molecule type" value="Genomic_DNA"/>
</dbReference>
<feature type="transmembrane region" description="Helical" evidence="1">
    <location>
        <begin position="105"/>
        <end position="124"/>
    </location>
</feature>
<proteinExistence type="predicted"/>
<name>A0AAN5HXL3_9BILA</name>
<keyword evidence="1" id="KW-1133">Transmembrane helix</keyword>
<feature type="transmembrane region" description="Helical" evidence="1">
    <location>
        <begin position="80"/>
        <end position="99"/>
    </location>
</feature>
<feature type="transmembrane region" description="Helical" evidence="1">
    <location>
        <begin position="23"/>
        <end position="42"/>
    </location>
</feature>
<protein>
    <recommendedName>
        <fullName evidence="4">G protein-coupled receptor</fullName>
    </recommendedName>
</protein>
<evidence type="ECO:0000313" key="2">
    <source>
        <dbReference type="EMBL" id="GMR44938.1"/>
    </source>
</evidence>
<sequence>TSLRYGFDNDRDYILPIYQRFRIIYFPTALVIHAIMFYLLLFHAKSWARAIRLGYLLNQCQMLAHDVWTFLFRPYTLLPYPINFCWGFACTAIGGFNAMTIETAFMVHSICLLQLMLIIMHQQIMPPKSRFIFSRTSLVILVLGIYATLSLNIGATFLAGTDSLNKTEILQV</sequence>
<evidence type="ECO:0008006" key="4">
    <source>
        <dbReference type="Google" id="ProtNLM"/>
    </source>
</evidence>
<dbReference type="AlphaFoldDB" id="A0AAN5HXL3"/>
<comment type="caution">
    <text evidence="2">The sequence shown here is derived from an EMBL/GenBank/DDBJ whole genome shotgun (WGS) entry which is preliminary data.</text>
</comment>
<dbReference type="Proteomes" id="UP001328107">
    <property type="component" value="Unassembled WGS sequence"/>
</dbReference>
<keyword evidence="1" id="KW-0812">Transmembrane</keyword>
<organism evidence="2 3">
    <name type="scientific">Pristionchus mayeri</name>
    <dbReference type="NCBI Taxonomy" id="1317129"/>
    <lineage>
        <taxon>Eukaryota</taxon>
        <taxon>Metazoa</taxon>
        <taxon>Ecdysozoa</taxon>
        <taxon>Nematoda</taxon>
        <taxon>Chromadorea</taxon>
        <taxon>Rhabditida</taxon>
        <taxon>Rhabditina</taxon>
        <taxon>Diplogasteromorpha</taxon>
        <taxon>Diplogasteroidea</taxon>
        <taxon>Neodiplogasteridae</taxon>
        <taxon>Pristionchus</taxon>
    </lineage>
</organism>
<reference evidence="3" key="1">
    <citation type="submission" date="2022-10" db="EMBL/GenBank/DDBJ databases">
        <title>Genome assembly of Pristionchus species.</title>
        <authorList>
            <person name="Yoshida K."/>
            <person name="Sommer R.J."/>
        </authorList>
    </citation>
    <scope>NUCLEOTIDE SEQUENCE [LARGE SCALE GENOMIC DNA]</scope>
    <source>
        <strain evidence="3">RS5460</strain>
    </source>
</reference>
<feature type="transmembrane region" description="Helical" evidence="1">
    <location>
        <begin position="136"/>
        <end position="159"/>
    </location>
</feature>
<feature type="non-terminal residue" evidence="2">
    <location>
        <position position="172"/>
    </location>
</feature>
<gene>
    <name evidence="2" type="ORF">PMAYCL1PPCAC_15133</name>
</gene>